<reference evidence="4 5" key="1">
    <citation type="submission" date="2014-07" db="EMBL/GenBank/DDBJ databases">
        <authorList>
            <person name="McCorrison J."/>
            <person name="Sanka R."/>
            <person name="Torralba M."/>
            <person name="Gillis M."/>
            <person name="Haft D.H."/>
            <person name="Methe B."/>
            <person name="Sutton G."/>
            <person name="Nelson K.E."/>
        </authorList>
    </citation>
    <scope>NUCLEOTIDE SEQUENCE [LARGE SCALE GENOMIC DNA]</scope>
    <source>
        <strain evidence="4 5">DNF00666</strain>
    </source>
</reference>
<organism evidence="4 5">
    <name type="scientific">Prevotella melaninogenica DNF00666</name>
    <dbReference type="NCBI Taxonomy" id="1401073"/>
    <lineage>
        <taxon>Bacteria</taxon>
        <taxon>Pseudomonadati</taxon>
        <taxon>Bacteroidota</taxon>
        <taxon>Bacteroidia</taxon>
        <taxon>Bacteroidales</taxon>
        <taxon>Prevotellaceae</taxon>
        <taxon>Prevotella</taxon>
    </lineage>
</organism>
<keyword evidence="2" id="KW-0548">Nucleotidyltransferase</keyword>
<feature type="domain" description="MobA-like NTP transferase" evidence="3">
    <location>
        <begin position="3"/>
        <end position="97"/>
    </location>
</feature>
<dbReference type="InterPro" id="IPR017189">
    <property type="entry name" value="CTP-phospocholine_CTT"/>
</dbReference>
<evidence type="ECO:0000313" key="5">
    <source>
        <dbReference type="Proteomes" id="UP000029578"/>
    </source>
</evidence>
<evidence type="ECO:0000256" key="1">
    <source>
        <dbReference type="ARBA" id="ARBA00022679"/>
    </source>
</evidence>
<accession>A0A096B5T8</accession>
<dbReference type="PANTHER" id="PTHR43584">
    <property type="entry name" value="NUCLEOTIDYL TRANSFERASE"/>
    <property type="match status" value="1"/>
</dbReference>
<dbReference type="Proteomes" id="UP000029578">
    <property type="component" value="Unassembled WGS sequence"/>
</dbReference>
<dbReference type="InterPro" id="IPR025877">
    <property type="entry name" value="MobA-like_NTP_Trfase"/>
</dbReference>
<dbReference type="CDD" id="cd02523">
    <property type="entry name" value="PC_cytidylyltransferase"/>
    <property type="match status" value="1"/>
</dbReference>
<dbReference type="PIRSF" id="PIRSF037382">
    <property type="entry name" value="CCT_LicC"/>
    <property type="match status" value="1"/>
</dbReference>
<dbReference type="GO" id="GO:0016779">
    <property type="term" value="F:nucleotidyltransferase activity"/>
    <property type="evidence" value="ECO:0007669"/>
    <property type="project" value="UniProtKB-KW"/>
</dbReference>
<dbReference type="AlphaFoldDB" id="A0A096B5T8"/>
<proteinExistence type="predicted"/>
<keyword evidence="1" id="KW-0808">Transferase</keyword>
<dbReference type="SUPFAM" id="SSF53448">
    <property type="entry name" value="Nucleotide-diphospho-sugar transferases"/>
    <property type="match status" value="1"/>
</dbReference>
<sequence>MNAIIMAAGMSSRFIPLSWECPKALLEVKGEILIERQIRQLKEAGVTDITVVTGYMADKFDYLSCKFGATLVYNPDYARYNNTSTLMCVLDKLSDTWICSSDNYFTENIFIDEPLCSQYSAEYAEGNTAEYCLSLDKYDNIVKVEVGGADAWYMLGPVFFSAEFSQAFKVLLGEEYVKEDVRLGYWEDVYKKNIKKLPSMRICRFRSGVINEFDSLTELRNFDRSYIYDTRSTIIKDICFKFGCGEEEIKEVNKEGKTFSFYFKGKKYLYEGKDGAMK</sequence>
<evidence type="ECO:0000313" key="4">
    <source>
        <dbReference type="EMBL" id="KGF54768.1"/>
    </source>
</evidence>
<dbReference type="PANTHER" id="PTHR43584:SF5">
    <property type="entry name" value="PROTEIN LICC"/>
    <property type="match status" value="1"/>
</dbReference>
<evidence type="ECO:0000256" key="2">
    <source>
        <dbReference type="ARBA" id="ARBA00022695"/>
    </source>
</evidence>
<dbReference type="RefSeq" id="WP_036862249.1">
    <property type="nucleotide sequence ID" value="NZ_JRNS01000128.1"/>
</dbReference>
<name>A0A096B5T8_9BACT</name>
<gene>
    <name evidence="4" type="ORF">HMPREF0661_01970</name>
</gene>
<dbReference type="Gene3D" id="3.90.550.10">
    <property type="entry name" value="Spore Coat Polysaccharide Biosynthesis Protein SpsA, Chain A"/>
    <property type="match status" value="1"/>
</dbReference>
<evidence type="ECO:0000259" key="3">
    <source>
        <dbReference type="Pfam" id="PF12804"/>
    </source>
</evidence>
<protein>
    <recommendedName>
        <fullName evidence="3">MobA-like NTP transferase domain-containing protein</fullName>
    </recommendedName>
</protein>
<dbReference type="InterPro" id="IPR029044">
    <property type="entry name" value="Nucleotide-diphossugar_trans"/>
</dbReference>
<comment type="caution">
    <text evidence="4">The sequence shown here is derived from an EMBL/GenBank/DDBJ whole genome shotgun (WGS) entry which is preliminary data.</text>
</comment>
<dbReference type="Pfam" id="PF12804">
    <property type="entry name" value="NTP_transf_3"/>
    <property type="match status" value="1"/>
</dbReference>
<dbReference type="EMBL" id="JRNS01000128">
    <property type="protein sequence ID" value="KGF54768.1"/>
    <property type="molecule type" value="Genomic_DNA"/>
</dbReference>
<dbReference type="InterPro" id="IPR050065">
    <property type="entry name" value="GlmU-like"/>
</dbReference>